<evidence type="ECO:0008006" key="3">
    <source>
        <dbReference type="Google" id="ProtNLM"/>
    </source>
</evidence>
<reference evidence="2" key="1">
    <citation type="submission" date="2013-12" db="EMBL/GenBank/DDBJ databases">
        <title>The Genome Sequence of Aphanomyces invadans NJM9701.</title>
        <authorList>
            <consortium name="The Broad Institute Genomics Platform"/>
            <person name="Russ C."/>
            <person name="Tyler B."/>
            <person name="van West P."/>
            <person name="Dieguez-Uribeondo J."/>
            <person name="Young S.K."/>
            <person name="Zeng Q."/>
            <person name="Gargeya S."/>
            <person name="Fitzgerald M."/>
            <person name="Abouelleil A."/>
            <person name="Alvarado L."/>
            <person name="Chapman S.B."/>
            <person name="Gainer-Dewar J."/>
            <person name="Goldberg J."/>
            <person name="Griggs A."/>
            <person name="Gujja S."/>
            <person name="Hansen M."/>
            <person name="Howarth C."/>
            <person name="Imamovic A."/>
            <person name="Ireland A."/>
            <person name="Larimer J."/>
            <person name="McCowan C."/>
            <person name="Murphy C."/>
            <person name="Pearson M."/>
            <person name="Poon T.W."/>
            <person name="Priest M."/>
            <person name="Roberts A."/>
            <person name="Saif S."/>
            <person name="Shea T."/>
            <person name="Sykes S."/>
            <person name="Wortman J."/>
            <person name="Nusbaum C."/>
            <person name="Birren B."/>
        </authorList>
    </citation>
    <scope>NUCLEOTIDE SEQUENCE [LARGE SCALE GENOMIC DNA]</scope>
    <source>
        <strain evidence="2">NJM9701</strain>
    </source>
</reference>
<dbReference type="VEuPathDB" id="FungiDB:H310_02041"/>
<feature type="transmembrane region" description="Helical" evidence="1">
    <location>
        <begin position="189"/>
        <end position="210"/>
    </location>
</feature>
<gene>
    <name evidence="2" type="ORF">H310_02041</name>
</gene>
<dbReference type="RefSeq" id="XP_008863647.1">
    <property type="nucleotide sequence ID" value="XM_008865425.1"/>
</dbReference>
<proteinExistence type="predicted"/>
<keyword evidence="1" id="KW-0812">Transmembrane</keyword>
<evidence type="ECO:0000313" key="2">
    <source>
        <dbReference type="EMBL" id="ETW07554.1"/>
    </source>
</evidence>
<sequence length="211" mass="23454">MPTDGPTLHTIEEAQEAVDRMKECLGVVEDRCSAPDVMTFLSQTKPSMDVLSRQVANFLEKSKHKLDKAQLKAVQKDFVVTMKRLQETQRMHARKHEAVVEYDLIQGGTITTDEFQAGKDVLEKELALADEMNHLVHAVGQVNKVVHEQTKVVEHVKDELDAVAITIGDAISAEEQAAYLRWENTKKKMLIAILVVGIVAAIATPIVLAFT</sequence>
<dbReference type="eggNOG" id="ENOG502S6Y3">
    <property type="taxonomic scope" value="Eukaryota"/>
</dbReference>
<accession>A0A024UMM5</accession>
<name>A0A024UMM5_9STRA</name>
<evidence type="ECO:0000256" key="1">
    <source>
        <dbReference type="SAM" id="Phobius"/>
    </source>
</evidence>
<keyword evidence="1" id="KW-1133">Transmembrane helix</keyword>
<organism evidence="2">
    <name type="scientific">Aphanomyces invadans</name>
    <dbReference type="NCBI Taxonomy" id="157072"/>
    <lineage>
        <taxon>Eukaryota</taxon>
        <taxon>Sar</taxon>
        <taxon>Stramenopiles</taxon>
        <taxon>Oomycota</taxon>
        <taxon>Saprolegniomycetes</taxon>
        <taxon>Saprolegniales</taxon>
        <taxon>Verrucalvaceae</taxon>
        <taxon>Aphanomyces</taxon>
    </lineage>
</organism>
<protein>
    <recommendedName>
        <fullName evidence="3">t-SNARE coiled-coil homology domain-containing protein</fullName>
    </recommendedName>
</protein>
<dbReference type="EMBL" id="KI913954">
    <property type="protein sequence ID" value="ETW07554.1"/>
    <property type="molecule type" value="Genomic_DNA"/>
</dbReference>
<keyword evidence="1" id="KW-0472">Membrane</keyword>
<dbReference type="OrthoDB" id="75194at2759"/>
<dbReference type="GeneID" id="20079091"/>
<dbReference type="AlphaFoldDB" id="A0A024UMM5"/>